<organism evidence="1 2">
    <name type="scientific">Acanthosepion pharaonis</name>
    <name type="common">Pharaoh cuttlefish</name>
    <name type="synonym">Sepia pharaonis</name>
    <dbReference type="NCBI Taxonomy" id="158019"/>
    <lineage>
        <taxon>Eukaryota</taxon>
        <taxon>Metazoa</taxon>
        <taxon>Spiralia</taxon>
        <taxon>Lophotrochozoa</taxon>
        <taxon>Mollusca</taxon>
        <taxon>Cephalopoda</taxon>
        <taxon>Coleoidea</taxon>
        <taxon>Decapodiformes</taxon>
        <taxon>Sepiida</taxon>
        <taxon>Sepiina</taxon>
        <taxon>Sepiidae</taxon>
        <taxon>Acanthosepion</taxon>
    </lineage>
</organism>
<keyword evidence="2" id="KW-1185">Reference proteome</keyword>
<dbReference type="OrthoDB" id="10267127at2759"/>
<dbReference type="EMBL" id="CAHIKZ030000760">
    <property type="protein sequence ID" value="CAE1237333.1"/>
    <property type="molecule type" value="Genomic_DNA"/>
</dbReference>
<dbReference type="PANTHER" id="PTHR15435">
    <property type="entry name" value="KICSTOR COMPLEX PROTEIN KAPTIN"/>
    <property type="match status" value="1"/>
</dbReference>
<dbReference type="GO" id="GO:1904262">
    <property type="term" value="P:negative regulation of TORC1 signaling"/>
    <property type="evidence" value="ECO:0007669"/>
    <property type="project" value="TreeGrafter"/>
</dbReference>
<protein>
    <submittedName>
        <fullName evidence="1">KPTN</fullName>
    </submittedName>
</protein>
<gene>
    <name evidence="1" type="ORF">SPHA_20713</name>
</gene>
<dbReference type="GO" id="GO:0051015">
    <property type="term" value="F:actin filament binding"/>
    <property type="evidence" value="ECO:0007669"/>
    <property type="project" value="TreeGrafter"/>
</dbReference>
<evidence type="ECO:0000313" key="2">
    <source>
        <dbReference type="Proteomes" id="UP000597762"/>
    </source>
</evidence>
<name>A0A812BNN0_ACAPH</name>
<dbReference type="GO" id="GO:0015629">
    <property type="term" value="C:actin cytoskeleton"/>
    <property type="evidence" value="ECO:0007669"/>
    <property type="project" value="InterPro"/>
</dbReference>
<accession>A0A812BNN0</accession>
<dbReference type="InterPro" id="IPR029982">
    <property type="entry name" value="Kptn"/>
</dbReference>
<reference evidence="1" key="1">
    <citation type="submission" date="2021-01" db="EMBL/GenBank/DDBJ databases">
        <authorList>
            <person name="Li R."/>
            <person name="Bekaert M."/>
        </authorList>
    </citation>
    <scope>NUCLEOTIDE SEQUENCE</scope>
    <source>
        <strain evidence="1">Farmed</strain>
    </source>
</reference>
<dbReference type="PANTHER" id="PTHR15435:SF2">
    <property type="entry name" value="KICSTOR COMPLEX PROTEIN KAPTIN"/>
    <property type="match status" value="1"/>
</dbReference>
<dbReference type="GO" id="GO:0007015">
    <property type="term" value="P:actin filament organization"/>
    <property type="evidence" value="ECO:0007669"/>
    <property type="project" value="InterPro"/>
</dbReference>
<proteinExistence type="predicted"/>
<evidence type="ECO:0000313" key="1">
    <source>
        <dbReference type="EMBL" id="CAE1237333.1"/>
    </source>
</evidence>
<comment type="caution">
    <text evidence="1">The sequence shown here is derived from an EMBL/GenBank/DDBJ whole genome shotgun (WGS) entry which is preliminary data.</text>
</comment>
<dbReference type="GO" id="GO:0030027">
    <property type="term" value="C:lamellipodium"/>
    <property type="evidence" value="ECO:0007669"/>
    <property type="project" value="TreeGrafter"/>
</dbReference>
<dbReference type="GO" id="GO:0034198">
    <property type="term" value="P:cellular response to amino acid starvation"/>
    <property type="evidence" value="ECO:0007669"/>
    <property type="project" value="TreeGrafter"/>
</dbReference>
<dbReference type="Proteomes" id="UP000597762">
    <property type="component" value="Unassembled WGS sequence"/>
</dbReference>
<dbReference type="AlphaFoldDB" id="A0A812BNN0"/>
<sequence>MKLEFIPYQLTHTQLITEDTKETVFLLSGGDKKVHLYREVQVVNLEHSFMEDPILEYFPEFKNITSNILWMNIVYTNNCKQRITARGHQSGEIIVFIVEPLTKEILHEFSIVHDGPITRVLLFTSENKINAPSCLDNLGLEGSATKDEKSNLESYHLLVASAVEQSVVYRNILENKFTDQLLLPDSDKFDCVMCACAVDIDFDGKNELLLGTYGQELLTYKFQALQPQPPSAPVDNFDDIDCMNSRRKAYSFSVSTKKMYKSPTVDKTPSSKTVYKDDLSMPDNWTVNTYSPETGIISHRLNMQSSSPGQVKDGYQLLWRRSFSAPVMAVEHADVMGDGMDDLIVLTLKGLHILQPDLSKVAEVCLNRLFDLYHLSFKLQKEDKSKDDNKPSVERKS</sequence>